<dbReference type="InterPro" id="IPR051681">
    <property type="entry name" value="Ser/Thr_Kinases-Pseudokinases"/>
</dbReference>
<dbReference type="OrthoDB" id="2355416at2759"/>
<dbReference type="PANTHER" id="PTHR44329">
    <property type="entry name" value="SERINE/THREONINE-PROTEIN KINASE TNNI3K-RELATED"/>
    <property type="match status" value="1"/>
</dbReference>
<dbReference type="Proteomes" id="UP000789508">
    <property type="component" value="Unassembled WGS sequence"/>
</dbReference>
<reference evidence="2" key="1">
    <citation type="submission" date="2021-06" db="EMBL/GenBank/DDBJ databases">
        <authorList>
            <person name="Kallberg Y."/>
            <person name="Tangrot J."/>
            <person name="Rosling A."/>
        </authorList>
    </citation>
    <scope>NUCLEOTIDE SEQUENCE</scope>
    <source>
        <strain evidence="2">FL130A</strain>
    </source>
</reference>
<feature type="non-terminal residue" evidence="2">
    <location>
        <position position="800"/>
    </location>
</feature>
<protein>
    <submittedName>
        <fullName evidence="2">10325_t:CDS:1</fullName>
    </submittedName>
</protein>
<proteinExistence type="predicted"/>
<dbReference type="AlphaFoldDB" id="A0A9N9GZU5"/>
<gene>
    <name evidence="2" type="ORF">ALEPTO_LOCUS9900</name>
</gene>
<accession>A0A9N9GZU5</accession>
<evidence type="ECO:0000259" key="1">
    <source>
        <dbReference type="PROSITE" id="PS50011"/>
    </source>
</evidence>
<dbReference type="GO" id="GO:0005524">
    <property type="term" value="F:ATP binding"/>
    <property type="evidence" value="ECO:0007669"/>
    <property type="project" value="InterPro"/>
</dbReference>
<dbReference type="SUPFAM" id="SSF56112">
    <property type="entry name" value="Protein kinase-like (PK-like)"/>
    <property type="match status" value="1"/>
</dbReference>
<evidence type="ECO:0000313" key="2">
    <source>
        <dbReference type="EMBL" id="CAG8647140.1"/>
    </source>
</evidence>
<feature type="non-terminal residue" evidence="2">
    <location>
        <position position="1"/>
    </location>
</feature>
<feature type="domain" description="Protein kinase" evidence="1">
    <location>
        <begin position="624"/>
        <end position="800"/>
    </location>
</feature>
<dbReference type="EMBL" id="CAJVPS010009040">
    <property type="protein sequence ID" value="CAG8647140.1"/>
    <property type="molecule type" value="Genomic_DNA"/>
</dbReference>
<dbReference type="Gene3D" id="1.10.510.10">
    <property type="entry name" value="Transferase(Phosphotransferase) domain 1"/>
    <property type="match status" value="1"/>
</dbReference>
<evidence type="ECO:0000313" key="3">
    <source>
        <dbReference type="Proteomes" id="UP000789508"/>
    </source>
</evidence>
<sequence length="800" mass="94964">CVFAPWTSGNYEIDEIILDAQVHYNGHHDWIEWIPYEQLLKEKYFCENEFYEVYFAIWGKGRVISYDRESKSLIREEQGIVQLNLFSNLDYLFCSLKSDGKDIFGVSKDPCTQNFFLIQKPSYCLKCKLNWNTTLNICPRCDFLPWTSGNDKIDEILINYQIQFRGFKYHNWIEWISYDNFNKLELMVEEQDFDVYKAIWEPGRITDFEEETKRLVKQKESDVQLNIYSNFDSFYNIICSEFYVIHGVSKDPATHNYILVRDLEYCMNCNLRLNLTFQLCPRCYYLPWTSGNVQIDELIIKRQIECENSDKWIECLFEKSFDELFNEIEVIEENKCYKVYNAIWNMGRIQSFDHKLKKFNREEKSEVQLNEYSNLDYLYEELKNDFSGVYGIMKHTLTNDIILIKERKFCSKCKATWNIFYQICFRCHLSPWSSGDMRIDEFIINIQNKFDKPLDEDNNDNRYELLEWIPYEKIKNREFIKEETLYTVYKATLEYDRIKNITKQKSLERLNKSQTVQLDIYFNSEQLYNALNRKYNEFRYCLFGISKSPSGNFILVRVLEFCSKCRQKWNLQLELCPKCDLPSWTSGHPEIDDFILDEQRKYLHSSQGHLKFNGWIEWIPYNQFSKIENLGEGGFARVSKSIWKKGKTYYDSANKSFKRCYNWEVALKEKLNSKGCISEFIKETKILLGALSHGECRLYSCNVYGISQNPNTGNFILVLEYFEDGSLYSRLSKDMITFHYKVILKILKNILKGLIHAHSENLVHGNLHSGNILGDLSGEPVSITNANFKLSDFGISKIEL</sequence>
<keyword evidence="3" id="KW-1185">Reference proteome</keyword>
<dbReference type="InterPro" id="IPR011009">
    <property type="entry name" value="Kinase-like_dom_sf"/>
</dbReference>
<dbReference type="InterPro" id="IPR001245">
    <property type="entry name" value="Ser-Thr/Tyr_kinase_cat_dom"/>
</dbReference>
<dbReference type="InterPro" id="IPR000719">
    <property type="entry name" value="Prot_kinase_dom"/>
</dbReference>
<organism evidence="2 3">
    <name type="scientific">Ambispora leptoticha</name>
    <dbReference type="NCBI Taxonomy" id="144679"/>
    <lineage>
        <taxon>Eukaryota</taxon>
        <taxon>Fungi</taxon>
        <taxon>Fungi incertae sedis</taxon>
        <taxon>Mucoromycota</taxon>
        <taxon>Glomeromycotina</taxon>
        <taxon>Glomeromycetes</taxon>
        <taxon>Archaeosporales</taxon>
        <taxon>Ambisporaceae</taxon>
        <taxon>Ambispora</taxon>
    </lineage>
</organism>
<name>A0A9N9GZU5_9GLOM</name>
<dbReference type="GO" id="GO:0004674">
    <property type="term" value="F:protein serine/threonine kinase activity"/>
    <property type="evidence" value="ECO:0007669"/>
    <property type="project" value="TreeGrafter"/>
</dbReference>
<dbReference type="Pfam" id="PF07714">
    <property type="entry name" value="PK_Tyr_Ser-Thr"/>
    <property type="match status" value="1"/>
</dbReference>
<dbReference type="PROSITE" id="PS50011">
    <property type="entry name" value="PROTEIN_KINASE_DOM"/>
    <property type="match status" value="1"/>
</dbReference>
<comment type="caution">
    <text evidence="2">The sequence shown here is derived from an EMBL/GenBank/DDBJ whole genome shotgun (WGS) entry which is preliminary data.</text>
</comment>
<dbReference type="SMART" id="SM00220">
    <property type="entry name" value="S_TKc"/>
    <property type="match status" value="1"/>
</dbReference>